<dbReference type="EMBL" id="AOLV01000039">
    <property type="protein sequence ID" value="EPX82783.1"/>
    <property type="molecule type" value="Genomic_DNA"/>
</dbReference>
<proteinExistence type="predicted"/>
<name>S9QSZ6_9RHOB</name>
<dbReference type="AlphaFoldDB" id="S9QSZ6"/>
<dbReference type="HOGENOM" id="CLU_100939_2_0_5"/>
<evidence type="ECO:0000256" key="1">
    <source>
        <dbReference type="SAM" id="MobiDB-lite"/>
    </source>
</evidence>
<dbReference type="SUPFAM" id="SSF110087">
    <property type="entry name" value="DR1885-like metal-binding protein"/>
    <property type="match status" value="1"/>
</dbReference>
<keyword evidence="3" id="KW-1185">Reference proteome</keyword>
<dbReference type="OrthoDB" id="9796962at2"/>
<comment type="caution">
    <text evidence="2">The sequence shown here is derived from an EMBL/GenBank/DDBJ whole genome shotgun (WGS) entry which is preliminary data.</text>
</comment>
<dbReference type="Pfam" id="PF04314">
    <property type="entry name" value="PCuAC"/>
    <property type="match status" value="1"/>
</dbReference>
<dbReference type="STRING" id="1123069.ruthe_03245"/>
<dbReference type="PANTHER" id="PTHR36302:SF1">
    <property type="entry name" value="COPPER CHAPERONE PCU(A)C"/>
    <property type="match status" value="1"/>
</dbReference>
<reference evidence="2 3" key="1">
    <citation type="journal article" date="2013" name="Stand. Genomic Sci.">
        <title>Genome sequence of the reddish-pigmented Rubellimicrobium thermophilum type strain (DSM 16684(T)), a member of the Roseobacter clade.</title>
        <authorList>
            <person name="Fiebig A."/>
            <person name="Riedel T."/>
            <person name="Gronow S."/>
            <person name="Petersen J."/>
            <person name="Klenk H.P."/>
            <person name="Goker M."/>
        </authorList>
    </citation>
    <scope>NUCLEOTIDE SEQUENCE [LARGE SCALE GENOMIC DNA]</scope>
    <source>
        <strain evidence="2 3">DSM 16684</strain>
    </source>
</reference>
<evidence type="ECO:0000313" key="2">
    <source>
        <dbReference type="EMBL" id="EPX82783.1"/>
    </source>
</evidence>
<dbReference type="PANTHER" id="PTHR36302">
    <property type="entry name" value="BLR7088 PROTEIN"/>
    <property type="match status" value="1"/>
</dbReference>
<feature type="region of interest" description="Disordered" evidence="1">
    <location>
        <begin position="156"/>
        <end position="183"/>
    </location>
</feature>
<dbReference type="InterPro" id="IPR036182">
    <property type="entry name" value="PCuAC_sf"/>
</dbReference>
<dbReference type="InterPro" id="IPR058248">
    <property type="entry name" value="Lxx211020-like"/>
</dbReference>
<protein>
    <submittedName>
        <fullName evidence="2">Uncharacterized protein putative in bacteria</fullName>
    </submittedName>
</protein>
<gene>
    <name evidence="2" type="ORF">ruthe_03245</name>
</gene>
<dbReference type="Gene3D" id="2.60.40.1890">
    <property type="entry name" value="PCu(A)C copper chaperone"/>
    <property type="match status" value="1"/>
</dbReference>
<accession>S9QSZ6</accession>
<dbReference type="InterPro" id="IPR007410">
    <property type="entry name" value="LpqE-like"/>
</dbReference>
<dbReference type="Proteomes" id="UP000015346">
    <property type="component" value="Unassembled WGS sequence"/>
</dbReference>
<evidence type="ECO:0000313" key="3">
    <source>
        <dbReference type="Proteomes" id="UP000015346"/>
    </source>
</evidence>
<sequence length="183" mass="19172">MLGRGPSGTPGDHNRCFALRSLPCCCLPRPALAAGVEVHEAYAISAMPGARSGAAFMIIHNHGGPDDRLLAARSPAAERVEIHTHVMEDGIARMTRVEEPLPLPADGEIVMERGGLHVMFLGLTESWEDGDIVPLTLVFEKAGEITIDVPVDLDRLDGEAPGGASGMDHGAGHGMDHGMGQGG</sequence>
<organism evidence="2 3">
    <name type="scientific">Rubellimicrobium thermophilum DSM 16684</name>
    <dbReference type="NCBI Taxonomy" id="1123069"/>
    <lineage>
        <taxon>Bacteria</taxon>
        <taxon>Pseudomonadati</taxon>
        <taxon>Pseudomonadota</taxon>
        <taxon>Alphaproteobacteria</taxon>
        <taxon>Rhodobacterales</taxon>
        <taxon>Roseobacteraceae</taxon>
        <taxon>Rubellimicrobium</taxon>
    </lineage>
</organism>